<sequence>MYSQDYIIEDIYVYKVEKDRDSIFSKSFVGMTVKIVVTGAKTDLNMGEVLPIQVEYRDWQDNPLPDIVTPVFVTVKHSGDEPATLTLTPTDGKAEFDFISNAKGAFSINFASVELGCDSAVFNVEVK</sequence>
<evidence type="ECO:0008006" key="3">
    <source>
        <dbReference type="Google" id="ProtNLM"/>
    </source>
</evidence>
<evidence type="ECO:0000313" key="2">
    <source>
        <dbReference type="Proteomes" id="UP000430670"/>
    </source>
</evidence>
<name>A0A6I3SM41_HELMO</name>
<accession>A0A6I3SM41</accession>
<reference evidence="1 2" key="1">
    <citation type="submission" date="2019-11" db="EMBL/GenBank/DDBJ databases">
        <title>Whole-genome sequence of a the green, strictly anaerobic photosynthetic bacterium Heliobacillus mobilis DSM 6151.</title>
        <authorList>
            <person name="Kyndt J.A."/>
            <person name="Meyer T.E."/>
        </authorList>
    </citation>
    <scope>NUCLEOTIDE SEQUENCE [LARGE SCALE GENOMIC DNA]</scope>
    <source>
        <strain evidence="1 2">DSM 6151</strain>
    </source>
</reference>
<keyword evidence="2" id="KW-1185">Reference proteome</keyword>
<gene>
    <name evidence="1" type="ORF">GJ688_12725</name>
</gene>
<proteinExistence type="predicted"/>
<organism evidence="1 2">
    <name type="scientific">Heliobacterium mobile</name>
    <name type="common">Heliobacillus mobilis</name>
    <dbReference type="NCBI Taxonomy" id="28064"/>
    <lineage>
        <taxon>Bacteria</taxon>
        <taxon>Bacillati</taxon>
        <taxon>Bacillota</taxon>
        <taxon>Clostridia</taxon>
        <taxon>Eubacteriales</taxon>
        <taxon>Heliobacteriaceae</taxon>
        <taxon>Heliobacterium</taxon>
    </lineage>
</organism>
<dbReference type="AlphaFoldDB" id="A0A6I3SM41"/>
<comment type="caution">
    <text evidence="1">The sequence shown here is derived from an EMBL/GenBank/DDBJ whole genome shotgun (WGS) entry which is preliminary data.</text>
</comment>
<dbReference type="EMBL" id="WNKU01000015">
    <property type="protein sequence ID" value="MTV49836.1"/>
    <property type="molecule type" value="Genomic_DNA"/>
</dbReference>
<dbReference type="OrthoDB" id="9855004at2"/>
<dbReference type="RefSeq" id="WP_155476928.1">
    <property type="nucleotide sequence ID" value="NZ_WNKU01000015.1"/>
</dbReference>
<evidence type="ECO:0000313" key="1">
    <source>
        <dbReference type="EMBL" id="MTV49836.1"/>
    </source>
</evidence>
<protein>
    <recommendedName>
        <fullName evidence="3">Big-1 domain-containing protein</fullName>
    </recommendedName>
</protein>
<dbReference type="Proteomes" id="UP000430670">
    <property type="component" value="Unassembled WGS sequence"/>
</dbReference>